<evidence type="ECO:0008006" key="2">
    <source>
        <dbReference type="Google" id="ProtNLM"/>
    </source>
</evidence>
<dbReference type="AlphaFoldDB" id="A0A024UTM3"/>
<dbReference type="RefSeq" id="XP_008863082.1">
    <property type="nucleotide sequence ID" value="XM_008864860.1"/>
</dbReference>
<reference evidence="1" key="1">
    <citation type="submission" date="2013-12" db="EMBL/GenBank/DDBJ databases">
        <title>The Genome Sequence of Aphanomyces invadans NJM9701.</title>
        <authorList>
            <consortium name="The Broad Institute Genomics Platform"/>
            <person name="Russ C."/>
            <person name="Tyler B."/>
            <person name="van West P."/>
            <person name="Dieguez-Uribeondo J."/>
            <person name="Young S.K."/>
            <person name="Zeng Q."/>
            <person name="Gargeya S."/>
            <person name="Fitzgerald M."/>
            <person name="Abouelleil A."/>
            <person name="Alvarado L."/>
            <person name="Chapman S.B."/>
            <person name="Gainer-Dewar J."/>
            <person name="Goldberg J."/>
            <person name="Griggs A."/>
            <person name="Gujja S."/>
            <person name="Hansen M."/>
            <person name="Howarth C."/>
            <person name="Imamovic A."/>
            <person name="Ireland A."/>
            <person name="Larimer J."/>
            <person name="McCowan C."/>
            <person name="Murphy C."/>
            <person name="Pearson M."/>
            <person name="Poon T.W."/>
            <person name="Priest M."/>
            <person name="Roberts A."/>
            <person name="Saif S."/>
            <person name="Shea T."/>
            <person name="Sykes S."/>
            <person name="Wortman J."/>
            <person name="Nusbaum C."/>
            <person name="Birren B."/>
        </authorList>
    </citation>
    <scope>NUCLEOTIDE SEQUENCE [LARGE SCALE GENOMIC DNA]</scope>
    <source>
        <strain evidence="1">NJM9701</strain>
    </source>
</reference>
<sequence length="680" mass="73763">MATTSRSRLNSVHALVDEIRLGEEASDHATSLWEKLESHGLNDTDAWLCGALMQRLALAACAPTCNSSGHTEIIGKISQAKQSVEAERVHIISAQCSALRLLHAVKPMMVRPHVSIAPYMSVVRQSTNVMDERNQREEILKICRDVLISSNLRADVETICIEFLHDESTGIRSIAIDGLLSLASSSRVLPRSLIASATSLLGDATSFRSASSRVAALRLLRVVALQHRDASVLPSFYAHAMDRSPLVRREVALSLRYFHTVASASQLGQWLLKTPLEDGQPHVSTELLATGVLLSLLEDQHAEVLTEASRTIVAIARLRRDHLHVAALEKAITAHADLVHTRALSEKLTITLSLASLLQCHVPRPFAFTAEQMDYMFSNPPSDGPHAAALLSVLAASAVENLLHANRTVDFLAAASALYWPPATAATTTLPAPTPLAPALQAKMFQLTRQIGRGAAQLLGLDAALRDRLRTLQHLTLIREFTAPDSPSPSALFVSATAKDIQKQPAQTGNVIQAVVLPPKPVATCVPGWQHEVPVHALVYGADDPTSLAIKIVVRGQEPLRVYSHDVLPRNISWLDRRAWQVRCVISVALMAADTTVEAIVCTKTAQVQFLTSAHFHGDSYGTFCLGSSHRDGATSGSWCESTTEACAQHVPHPPSTSDAGLTKNSMHGRWIFWGLFLPV</sequence>
<dbReference type="SUPFAM" id="SSF48371">
    <property type="entry name" value="ARM repeat"/>
    <property type="match status" value="1"/>
</dbReference>
<dbReference type="EMBL" id="KI913953">
    <property type="protein sequence ID" value="ETW09277.1"/>
    <property type="molecule type" value="Genomic_DNA"/>
</dbReference>
<dbReference type="Gene3D" id="1.25.10.10">
    <property type="entry name" value="Leucine-rich Repeat Variant"/>
    <property type="match status" value="1"/>
</dbReference>
<dbReference type="InterPro" id="IPR011989">
    <property type="entry name" value="ARM-like"/>
</dbReference>
<dbReference type="OrthoDB" id="68511at2759"/>
<dbReference type="GeneID" id="20078724"/>
<dbReference type="eggNOG" id="ENOG502R8R4">
    <property type="taxonomic scope" value="Eukaryota"/>
</dbReference>
<evidence type="ECO:0000313" key="1">
    <source>
        <dbReference type="EMBL" id="ETW09277.1"/>
    </source>
</evidence>
<protein>
    <recommendedName>
        <fullName evidence="2">Integrator complex subunit 4</fullName>
    </recommendedName>
</protein>
<name>A0A024UTM3_9STRA</name>
<accession>A0A024UTM3</accession>
<proteinExistence type="predicted"/>
<gene>
    <name evidence="1" type="ORF">H310_01674</name>
</gene>
<dbReference type="InterPro" id="IPR016024">
    <property type="entry name" value="ARM-type_fold"/>
</dbReference>
<dbReference type="VEuPathDB" id="FungiDB:H310_01674"/>
<organism evidence="1">
    <name type="scientific">Aphanomyces invadans</name>
    <dbReference type="NCBI Taxonomy" id="157072"/>
    <lineage>
        <taxon>Eukaryota</taxon>
        <taxon>Sar</taxon>
        <taxon>Stramenopiles</taxon>
        <taxon>Oomycota</taxon>
        <taxon>Saprolegniomycetes</taxon>
        <taxon>Saprolegniales</taxon>
        <taxon>Verrucalvaceae</taxon>
        <taxon>Aphanomyces</taxon>
    </lineage>
</organism>